<sequence length="457" mass="49462">MVTNVSGRAAAAEASSYAKVKVGIVCHETAVPDFQAALRTVPAAVPLFQTYRYRDQALEAAGKLAGEAEALLFSEPDAYRSAQQLIAMSVPSGCVALSGTSFLRALYKAERKFAGTGLSVDTVAKRQAEQLWTELGEYSRPLYCCDEDVMADPAEVVDFHRCLLAQGHTGIALTGMRHVADELSRIGVPSEWIAPAGQDVAVSLSHLVSAAGMQSQSSQIVIGIVRLSPAACEPEPSAAGAKERERDIRRTLASFAESLEGEFTQLNSQEYMFVTLRRQFEHVTHGCRKIPLAKEVERLFGLSLNIGVGFGSTARHAGAHARMALARSLQAGSGTGFIVREDRGVMGPLEMTEPPKLDLTLIPPDRLRRAERAGMSAAYLSKLMVDVIRSGETRYTADELAELLGVTLRTAHRLLVLWMDDKMATIVGEQRPAGKGRPKQIFNLVFLAEMTKGMVSA</sequence>
<dbReference type="Proteomes" id="UP000693672">
    <property type="component" value="Unassembled WGS sequence"/>
</dbReference>
<dbReference type="AlphaFoldDB" id="A0A916NEA5"/>
<protein>
    <recommendedName>
        <fullName evidence="3">Transcriptional regulator</fullName>
    </recommendedName>
</protein>
<name>A0A916NEA5_9BACL</name>
<evidence type="ECO:0008006" key="3">
    <source>
        <dbReference type="Google" id="ProtNLM"/>
    </source>
</evidence>
<dbReference type="RefSeq" id="WP_218089906.1">
    <property type="nucleotide sequence ID" value="NZ_CAJVAS010000001.1"/>
</dbReference>
<organism evidence="1 2">
    <name type="scientific">Paenibacillus solanacearum</name>
    <dbReference type="NCBI Taxonomy" id="2048548"/>
    <lineage>
        <taxon>Bacteria</taxon>
        <taxon>Bacillati</taxon>
        <taxon>Bacillota</taxon>
        <taxon>Bacilli</taxon>
        <taxon>Bacillales</taxon>
        <taxon>Paenibacillaceae</taxon>
        <taxon>Paenibacillus</taxon>
    </lineage>
</organism>
<proteinExistence type="predicted"/>
<gene>
    <name evidence="1" type="ORF">PAESOLCIP111_00068</name>
</gene>
<dbReference type="EMBL" id="CAJVAS010000001">
    <property type="protein sequence ID" value="CAG7596089.1"/>
    <property type="molecule type" value="Genomic_DNA"/>
</dbReference>
<accession>A0A916NEA5</accession>
<reference evidence="1" key="1">
    <citation type="submission" date="2021-06" db="EMBL/GenBank/DDBJ databases">
        <authorList>
            <person name="Criscuolo A."/>
        </authorList>
    </citation>
    <scope>NUCLEOTIDE SEQUENCE</scope>
    <source>
        <strain evidence="1">CIP111600</strain>
    </source>
</reference>
<keyword evidence="2" id="KW-1185">Reference proteome</keyword>
<evidence type="ECO:0000313" key="1">
    <source>
        <dbReference type="EMBL" id="CAG7596089.1"/>
    </source>
</evidence>
<comment type="caution">
    <text evidence="1">The sequence shown here is derived from an EMBL/GenBank/DDBJ whole genome shotgun (WGS) entry which is preliminary data.</text>
</comment>
<evidence type="ECO:0000313" key="2">
    <source>
        <dbReference type="Proteomes" id="UP000693672"/>
    </source>
</evidence>